<dbReference type="CDD" id="cd10448">
    <property type="entry name" value="GIY-YIG_unchar_3"/>
    <property type="match status" value="1"/>
</dbReference>
<dbReference type="InterPro" id="IPR050190">
    <property type="entry name" value="UPF0213_domain"/>
</dbReference>
<evidence type="ECO:0000256" key="1">
    <source>
        <dbReference type="ARBA" id="ARBA00007435"/>
    </source>
</evidence>
<keyword evidence="4" id="KW-1185">Reference proteome</keyword>
<dbReference type="EMBL" id="JACHHN010000003">
    <property type="protein sequence ID" value="MBB5190861.1"/>
    <property type="molecule type" value="Genomic_DNA"/>
</dbReference>
<dbReference type="Pfam" id="PF01541">
    <property type="entry name" value="GIY-YIG"/>
    <property type="match status" value="1"/>
</dbReference>
<feature type="domain" description="GIY-YIG" evidence="2">
    <location>
        <begin position="4"/>
        <end position="80"/>
    </location>
</feature>
<proteinExistence type="inferred from homology"/>
<keyword evidence="3" id="KW-0540">Nuclease</keyword>
<dbReference type="InterPro" id="IPR035901">
    <property type="entry name" value="GIY-YIG_endonuc_sf"/>
</dbReference>
<dbReference type="SUPFAM" id="SSF82771">
    <property type="entry name" value="GIY-YIG endonuclease"/>
    <property type="match status" value="1"/>
</dbReference>
<reference evidence="3 4" key="1">
    <citation type="submission" date="2020-08" db="EMBL/GenBank/DDBJ databases">
        <title>Genomic Encyclopedia of Type Strains, Phase IV (KMG-IV): sequencing the most valuable type-strain genomes for metagenomic binning, comparative biology and taxonomic classification.</title>
        <authorList>
            <person name="Goeker M."/>
        </authorList>
    </citation>
    <scope>NUCLEOTIDE SEQUENCE [LARGE SCALE GENOMIC DNA]</scope>
    <source>
        <strain evidence="3 4">DSM 18233</strain>
    </source>
</reference>
<evidence type="ECO:0000313" key="4">
    <source>
        <dbReference type="Proteomes" id="UP000543030"/>
    </source>
</evidence>
<dbReference type="Gene3D" id="3.40.1440.10">
    <property type="entry name" value="GIY-YIG endonuclease"/>
    <property type="match status" value="1"/>
</dbReference>
<dbReference type="RefSeq" id="WP_184099299.1">
    <property type="nucleotide sequence ID" value="NZ_JACHHN010000003.1"/>
</dbReference>
<dbReference type="GO" id="GO:0004519">
    <property type="term" value="F:endonuclease activity"/>
    <property type="evidence" value="ECO:0007669"/>
    <property type="project" value="UniProtKB-KW"/>
</dbReference>
<evidence type="ECO:0000313" key="3">
    <source>
        <dbReference type="EMBL" id="MBB5190861.1"/>
    </source>
</evidence>
<evidence type="ECO:0000259" key="2">
    <source>
        <dbReference type="PROSITE" id="PS50164"/>
    </source>
</evidence>
<keyword evidence="3" id="KW-0255">Endonuclease</keyword>
<keyword evidence="3" id="KW-0378">Hydrolase</keyword>
<name>A0A840RF28_9NEIS</name>
<comment type="caution">
    <text evidence="3">The sequence shown here is derived from an EMBL/GenBank/DDBJ whole genome shotgun (WGS) entry which is preliminary data.</text>
</comment>
<accession>A0A840RF28</accession>
<organism evidence="3 4">
    <name type="scientific">Silvimonas terrae</name>
    <dbReference type="NCBI Taxonomy" id="300266"/>
    <lineage>
        <taxon>Bacteria</taxon>
        <taxon>Pseudomonadati</taxon>
        <taxon>Pseudomonadota</taxon>
        <taxon>Betaproteobacteria</taxon>
        <taxon>Neisseriales</taxon>
        <taxon>Chitinibacteraceae</taxon>
        <taxon>Silvimonas</taxon>
    </lineage>
</organism>
<dbReference type="PANTHER" id="PTHR34477">
    <property type="entry name" value="UPF0213 PROTEIN YHBQ"/>
    <property type="match status" value="1"/>
</dbReference>
<dbReference type="PROSITE" id="PS50164">
    <property type="entry name" value="GIY_YIG"/>
    <property type="match status" value="1"/>
</dbReference>
<dbReference type="Proteomes" id="UP000543030">
    <property type="component" value="Unassembled WGS sequence"/>
</dbReference>
<comment type="similarity">
    <text evidence="1">Belongs to the UPF0213 family.</text>
</comment>
<protein>
    <submittedName>
        <fullName evidence="3">Putative endonuclease</fullName>
    </submittedName>
</protein>
<dbReference type="InterPro" id="IPR000305">
    <property type="entry name" value="GIY-YIG_endonuc"/>
</dbReference>
<dbReference type="PANTHER" id="PTHR34477:SF5">
    <property type="entry name" value="BSL5627 PROTEIN"/>
    <property type="match status" value="1"/>
</dbReference>
<gene>
    <name evidence="3" type="ORF">HNQ50_001584</name>
</gene>
<dbReference type="AlphaFoldDB" id="A0A840RF28"/>
<sequence>MPDKQPAVYILANARNGTLYIGVTSNLLQRMWQHRESVIDGFTSQYEVKTLVWYEMHSTMESAICREKALKKWERSWKLRLIEKTNPQWCGLWPQIIGLT</sequence>
<dbReference type="SMART" id="SM00465">
    <property type="entry name" value="GIYc"/>
    <property type="match status" value="1"/>
</dbReference>